<dbReference type="RefSeq" id="WP_217160310.1">
    <property type="nucleotide sequence ID" value="NZ_VOMB01000023.1"/>
</dbReference>
<evidence type="ECO:0000313" key="3">
    <source>
        <dbReference type="Proteomes" id="UP000812982"/>
    </source>
</evidence>
<name>A0ABS6KS30_9MYCO</name>
<evidence type="ECO:0000313" key="2">
    <source>
        <dbReference type="EMBL" id="MBU9766458.1"/>
    </source>
</evidence>
<organism evidence="2 3">
    <name type="scientific">[Mycobacterium] fortunisiensis</name>
    <dbReference type="NCBI Taxonomy" id="2600579"/>
    <lineage>
        <taxon>Bacteria</taxon>
        <taxon>Bacillati</taxon>
        <taxon>Actinomycetota</taxon>
        <taxon>Actinomycetes</taxon>
        <taxon>Mycobacteriales</taxon>
        <taxon>Mycobacteriaceae</taxon>
        <taxon>Mycolicibacterium</taxon>
    </lineage>
</organism>
<comment type="caution">
    <text evidence="2">The sequence shown here is derived from an EMBL/GenBank/DDBJ whole genome shotgun (WGS) entry which is preliminary data.</text>
</comment>
<sequence>MTKTSGPTSGATLGASSVPAAAKLETRQQTARCDGHAPVLITENEVRFGTAAVVRPPARRNVVTLVTGAMTAVAAQWRTRTERRSVRPHYPSRLSYLEDSLMAREMDRL</sequence>
<feature type="compositionally biased region" description="Polar residues" evidence="1">
    <location>
        <begin position="1"/>
        <end position="15"/>
    </location>
</feature>
<evidence type="ECO:0000256" key="1">
    <source>
        <dbReference type="SAM" id="MobiDB-lite"/>
    </source>
</evidence>
<proteinExistence type="predicted"/>
<keyword evidence="3" id="KW-1185">Reference proteome</keyword>
<protein>
    <submittedName>
        <fullName evidence="2">Uncharacterized protein</fullName>
    </submittedName>
</protein>
<feature type="region of interest" description="Disordered" evidence="1">
    <location>
        <begin position="1"/>
        <end position="20"/>
    </location>
</feature>
<reference evidence="2 3" key="1">
    <citation type="journal article" date="2021" name="Sci. Rep.">
        <title>Phenotypic and genomic hallmarks of a novel, potentially pathogenic rapidly growing Mycobacterium species related to the Mycobacterium fortuitum complex.</title>
        <authorList>
            <person name="Gharbi R."/>
            <person name="Khanna V."/>
            <person name="Frigui W."/>
            <person name="Mhenni B."/>
            <person name="Brosch R."/>
            <person name="Mardassi H."/>
        </authorList>
    </citation>
    <scope>NUCLEOTIDE SEQUENCE [LARGE SCALE GENOMIC DNA]</scope>
    <source>
        <strain evidence="2 3">TNTM28</strain>
    </source>
</reference>
<dbReference type="Proteomes" id="UP000812982">
    <property type="component" value="Unassembled WGS sequence"/>
</dbReference>
<dbReference type="EMBL" id="VOMB01000023">
    <property type="protein sequence ID" value="MBU9766458.1"/>
    <property type="molecule type" value="Genomic_DNA"/>
</dbReference>
<accession>A0ABS6KS30</accession>
<gene>
    <name evidence="2" type="ORF">FR943_21755</name>
</gene>